<evidence type="ECO:0000256" key="6">
    <source>
        <dbReference type="ARBA" id="ARBA00022692"/>
    </source>
</evidence>
<feature type="region of interest" description="Disordered" evidence="15">
    <location>
        <begin position="199"/>
        <end position="242"/>
    </location>
</feature>
<dbReference type="CDD" id="cd16461">
    <property type="entry name" value="RING-H2_EL5-like"/>
    <property type="match status" value="1"/>
</dbReference>
<gene>
    <name evidence="18" type="ORF">Cgig2_032042</name>
</gene>
<evidence type="ECO:0000256" key="12">
    <source>
        <dbReference type="ARBA" id="ARBA00023136"/>
    </source>
</evidence>
<dbReference type="Gene3D" id="3.30.40.10">
    <property type="entry name" value="Zinc/RING finger domain, C3HC4 (zinc finger)"/>
    <property type="match status" value="1"/>
</dbReference>
<dbReference type="PANTHER" id="PTHR14155">
    <property type="entry name" value="RING FINGER DOMAIN-CONTAINING"/>
    <property type="match status" value="1"/>
</dbReference>
<dbReference type="Proteomes" id="UP001153076">
    <property type="component" value="Unassembled WGS sequence"/>
</dbReference>
<sequence length="374" mass="41232">MVYSPCLSDTANLESSSASILHKFTAQNESSLEAVEEVISHTPHHHPMHPSNPSMGVIIIVLIAALFFMGFFSIYIRHCTGGGNGGASRRGIIGSVARSVRGQRGLDRAVVESFPTFTYSAVKELKIGKGALECAVCLTEFDDDDTLRLIPKCDHAFHPDCIDEWLVGHTTCPVCRSNLADGGGSVHARPEIEGNDAVVGTSDECENPTNCDVENPNSIPEERESMEEPLQGTMNRSRTMRRSNSIGQPRWFGKFTRSFSTGHVAVKQWERFTLRLPEEVRKQVVSGTLERSTSLVVLPRERSSRRGYRTGFGEGSSRSSRFGSVRVDRGVRSDRWVFSLAPPFFSMAPSLRSPKDGVDSRQGCVRVESTRLPV</sequence>
<evidence type="ECO:0000256" key="9">
    <source>
        <dbReference type="ARBA" id="ARBA00022786"/>
    </source>
</evidence>
<evidence type="ECO:0000256" key="2">
    <source>
        <dbReference type="ARBA" id="ARBA00004167"/>
    </source>
</evidence>
<keyword evidence="8 14" id="KW-0863">Zinc-finger</keyword>
<keyword evidence="12 16" id="KW-0472">Membrane</keyword>
<dbReference type="GO" id="GO:0016020">
    <property type="term" value="C:membrane"/>
    <property type="evidence" value="ECO:0007669"/>
    <property type="project" value="UniProtKB-SubCell"/>
</dbReference>
<evidence type="ECO:0000256" key="4">
    <source>
        <dbReference type="ARBA" id="ARBA00012483"/>
    </source>
</evidence>
<evidence type="ECO:0000256" key="11">
    <source>
        <dbReference type="ARBA" id="ARBA00022989"/>
    </source>
</evidence>
<dbReference type="FunFam" id="3.30.40.10:FF:000187">
    <property type="entry name" value="E3 ubiquitin-protein ligase ATL6"/>
    <property type="match status" value="1"/>
</dbReference>
<dbReference type="SMART" id="SM00184">
    <property type="entry name" value="RING"/>
    <property type="match status" value="1"/>
</dbReference>
<organism evidence="18 19">
    <name type="scientific">Carnegiea gigantea</name>
    <dbReference type="NCBI Taxonomy" id="171969"/>
    <lineage>
        <taxon>Eukaryota</taxon>
        <taxon>Viridiplantae</taxon>
        <taxon>Streptophyta</taxon>
        <taxon>Embryophyta</taxon>
        <taxon>Tracheophyta</taxon>
        <taxon>Spermatophyta</taxon>
        <taxon>Magnoliopsida</taxon>
        <taxon>eudicotyledons</taxon>
        <taxon>Gunneridae</taxon>
        <taxon>Pentapetalae</taxon>
        <taxon>Caryophyllales</taxon>
        <taxon>Cactineae</taxon>
        <taxon>Cactaceae</taxon>
        <taxon>Cactoideae</taxon>
        <taxon>Echinocereeae</taxon>
        <taxon>Carnegiea</taxon>
    </lineage>
</organism>
<accession>A0A9Q1QCM9</accession>
<dbReference type="SUPFAM" id="SSF57850">
    <property type="entry name" value="RING/U-box"/>
    <property type="match status" value="1"/>
</dbReference>
<comment type="caution">
    <text evidence="18">The sequence shown here is derived from an EMBL/GenBank/DDBJ whole genome shotgun (WGS) entry which is preliminary data.</text>
</comment>
<keyword evidence="11 16" id="KW-1133">Transmembrane helix</keyword>
<feature type="domain" description="RING-type" evidence="17">
    <location>
        <begin position="134"/>
        <end position="176"/>
    </location>
</feature>
<keyword evidence="9" id="KW-0833">Ubl conjugation pathway</keyword>
<dbReference type="PANTHER" id="PTHR14155:SF263">
    <property type="entry name" value="E3 UBIQUITIN-PROTEIN LIGASE ATL6"/>
    <property type="match status" value="1"/>
</dbReference>
<feature type="transmembrane region" description="Helical" evidence="16">
    <location>
        <begin position="55"/>
        <end position="76"/>
    </location>
</feature>
<evidence type="ECO:0000256" key="5">
    <source>
        <dbReference type="ARBA" id="ARBA00022679"/>
    </source>
</evidence>
<keyword evidence="5" id="KW-0808">Transferase</keyword>
<comment type="catalytic activity">
    <reaction evidence="1">
        <text>S-ubiquitinyl-[E2 ubiquitin-conjugating enzyme]-L-cysteine + [acceptor protein]-L-lysine = [E2 ubiquitin-conjugating enzyme]-L-cysteine + N(6)-ubiquitinyl-[acceptor protein]-L-lysine.</text>
        <dbReference type="EC" id="2.3.2.27"/>
    </reaction>
</comment>
<evidence type="ECO:0000259" key="17">
    <source>
        <dbReference type="PROSITE" id="PS50089"/>
    </source>
</evidence>
<dbReference type="EC" id="2.3.2.27" evidence="4"/>
<evidence type="ECO:0000256" key="8">
    <source>
        <dbReference type="ARBA" id="ARBA00022771"/>
    </source>
</evidence>
<reference evidence="18" key="1">
    <citation type="submission" date="2022-04" db="EMBL/GenBank/DDBJ databases">
        <title>Carnegiea gigantea Genome sequencing and assembly v2.</title>
        <authorList>
            <person name="Copetti D."/>
            <person name="Sanderson M.J."/>
            <person name="Burquez A."/>
            <person name="Wojciechowski M.F."/>
        </authorList>
    </citation>
    <scope>NUCLEOTIDE SEQUENCE</scope>
    <source>
        <strain evidence="18">SGP5-SGP5p</strain>
        <tissue evidence="18">Aerial part</tissue>
    </source>
</reference>
<dbReference type="InterPro" id="IPR013083">
    <property type="entry name" value="Znf_RING/FYVE/PHD"/>
</dbReference>
<evidence type="ECO:0000256" key="14">
    <source>
        <dbReference type="PROSITE-ProRule" id="PRU00175"/>
    </source>
</evidence>
<evidence type="ECO:0000256" key="1">
    <source>
        <dbReference type="ARBA" id="ARBA00000900"/>
    </source>
</evidence>
<feature type="compositionally biased region" description="Polar residues" evidence="15">
    <location>
        <begin position="207"/>
        <end position="218"/>
    </location>
</feature>
<dbReference type="AlphaFoldDB" id="A0A9Q1QCM9"/>
<dbReference type="InterPro" id="IPR001841">
    <property type="entry name" value="Znf_RING"/>
</dbReference>
<comment type="subcellular location">
    <subcellularLocation>
        <location evidence="2">Membrane</location>
        <topology evidence="2">Single-pass membrane protein</topology>
    </subcellularLocation>
</comment>
<evidence type="ECO:0000256" key="15">
    <source>
        <dbReference type="SAM" id="MobiDB-lite"/>
    </source>
</evidence>
<comment type="pathway">
    <text evidence="3">Protein modification; protein ubiquitination.</text>
</comment>
<keyword evidence="6 16" id="KW-0812">Transmembrane</keyword>
<evidence type="ECO:0000256" key="13">
    <source>
        <dbReference type="ARBA" id="ARBA00024209"/>
    </source>
</evidence>
<dbReference type="PROSITE" id="PS50089">
    <property type="entry name" value="ZF_RING_2"/>
    <property type="match status" value="1"/>
</dbReference>
<evidence type="ECO:0000313" key="18">
    <source>
        <dbReference type="EMBL" id="KAJ8436814.1"/>
    </source>
</evidence>
<dbReference type="GO" id="GO:0061630">
    <property type="term" value="F:ubiquitin protein ligase activity"/>
    <property type="evidence" value="ECO:0007669"/>
    <property type="project" value="UniProtKB-EC"/>
</dbReference>
<evidence type="ECO:0000313" key="19">
    <source>
        <dbReference type="Proteomes" id="UP001153076"/>
    </source>
</evidence>
<name>A0A9Q1QCM9_9CARY</name>
<keyword evidence="19" id="KW-1185">Reference proteome</keyword>
<dbReference type="GO" id="GO:0008270">
    <property type="term" value="F:zinc ion binding"/>
    <property type="evidence" value="ECO:0007669"/>
    <property type="project" value="UniProtKB-KW"/>
</dbReference>
<evidence type="ECO:0000256" key="16">
    <source>
        <dbReference type="SAM" id="Phobius"/>
    </source>
</evidence>
<keyword evidence="10" id="KW-0862">Zinc</keyword>
<dbReference type="OrthoDB" id="8062037at2759"/>
<proteinExistence type="inferred from homology"/>
<comment type="similarity">
    <text evidence="13">Belongs to the RING-type zinc finger family. ATL subfamily.</text>
</comment>
<feature type="compositionally biased region" description="Low complexity" evidence="15">
    <location>
        <begin position="233"/>
        <end position="242"/>
    </location>
</feature>
<evidence type="ECO:0000256" key="3">
    <source>
        <dbReference type="ARBA" id="ARBA00004906"/>
    </source>
</evidence>
<dbReference type="EMBL" id="JAKOGI010000328">
    <property type="protein sequence ID" value="KAJ8436814.1"/>
    <property type="molecule type" value="Genomic_DNA"/>
</dbReference>
<evidence type="ECO:0000256" key="7">
    <source>
        <dbReference type="ARBA" id="ARBA00022723"/>
    </source>
</evidence>
<protein>
    <recommendedName>
        <fullName evidence="4">RING-type E3 ubiquitin transferase</fullName>
        <ecNumber evidence="4">2.3.2.27</ecNumber>
    </recommendedName>
</protein>
<evidence type="ECO:0000256" key="10">
    <source>
        <dbReference type="ARBA" id="ARBA00022833"/>
    </source>
</evidence>
<keyword evidence="7" id="KW-0479">Metal-binding</keyword>
<dbReference type="Pfam" id="PF13639">
    <property type="entry name" value="zf-RING_2"/>
    <property type="match status" value="1"/>
</dbReference>
<dbReference type="InterPro" id="IPR053238">
    <property type="entry name" value="RING-H2_zinc_finger"/>
</dbReference>